<feature type="transmembrane region" description="Helical" evidence="6">
    <location>
        <begin position="92"/>
        <end position="117"/>
    </location>
</feature>
<evidence type="ECO:0000256" key="2">
    <source>
        <dbReference type="ARBA" id="ARBA00022475"/>
    </source>
</evidence>
<keyword evidence="4 6" id="KW-1133">Transmembrane helix</keyword>
<evidence type="ECO:0000313" key="7">
    <source>
        <dbReference type="EMBL" id="MCI5754950.1"/>
    </source>
</evidence>
<accession>A0AAE3JZK0</accession>
<dbReference type="AlphaFoldDB" id="A0AAE3JZK0"/>
<dbReference type="PANTHER" id="PTHR30250">
    <property type="entry name" value="PST FAMILY PREDICTED COLANIC ACID TRANSPORTER"/>
    <property type="match status" value="1"/>
</dbReference>
<evidence type="ECO:0000256" key="4">
    <source>
        <dbReference type="ARBA" id="ARBA00022989"/>
    </source>
</evidence>
<keyword evidence="3 6" id="KW-0812">Transmembrane</keyword>
<feature type="transmembrane region" description="Helical" evidence="6">
    <location>
        <begin position="151"/>
        <end position="173"/>
    </location>
</feature>
<organism evidence="7 8">
    <name type="scientific">Candidatus Colimorpha enterica</name>
    <dbReference type="NCBI Taxonomy" id="3083063"/>
    <lineage>
        <taxon>Bacteria</taxon>
        <taxon>Pseudomonadati</taxon>
        <taxon>Bacteroidota</taxon>
        <taxon>Bacteroidia</taxon>
        <taxon>Bacteroidales</taxon>
        <taxon>Candidatus Colimorpha</taxon>
    </lineage>
</organism>
<evidence type="ECO:0000256" key="3">
    <source>
        <dbReference type="ARBA" id="ARBA00022692"/>
    </source>
</evidence>
<feature type="transmembrane region" description="Helical" evidence="6">
    <location>
        <begin position="228"/>
        <end position="248"/>
    </location>
</feature>
<dbReference type="PANTHER" id="PTHR30250:SF21">
    <property type="entry name" value="LIPID II FLIPPASE MURJ"/>
    <property type="match status" value="1"/>
</dbReference>
<dbReference type="InterPro" id="IPR050833">
    <property type="entry name" value="Poly_Biosynth_Transport"/>
</dbReference>
<proteinExistence type="predicted"/>
<feature type="transmembrane region" description="Helical" evidence="6">
    <location>
        <begin position="7"/>
        <end position="30"/>
    </location>
</feature>
<dbReference type="GO" id="GO:0005886">
    <property type="term" value="C:plasma membrane"/>
    <property type="evidence" value="ECO:0007669"/>
    <property type="project" value="UniProtKB-SubCell"/>
</dbReference>
<reference evidence="7 8" key="1">
    <citation type="submission" date="2022-03" db="EMBL/GenBank/DDBJ databases">
        <title>Metagenome-assembled genomes from swine fecal metagenomes.</title>
        <authorList>
            <person name="Holman D.B."/>
            <person name="Kommadath A."/>
        </authorList>
    </citation>
    <scope>NUCLEOTIDE SEQUENCE [LARGE SCALE GENOMIC DNA]</scope>
    <source>
        <strain evidence="7">SUG147</strain>
    </source>
</reference>
<dbReference type="Proteomes" id="UP001139365">
    <property type="component" value="Unassembled WGS sequence"/>
</dbReference>
<protein>
    <submittedName>
        <fullName evidence="7">Polysaccharide biosynthesis C-terminal domain-containing protein</fullName>
    </submittedName>
</protein>
<sequence length="513" mass="53360">MKNTGKFILDGLILSAVSLILRSAGVFFNACVTGKTGAEGTGLLTLVGSVYGPALTLSTAGVNLAVSRIAAEELGRGDPGGARATVGKAVAYALTVSAAVGALLFALSGYIAVSWLGNSDAAALLRLLAMELPLQALSSAMAGYFTAVRRVTANAAVTVLGQAARISVTLLALSGSIGNDPRDCLFAVLLCSLAADGFSCLLHVILCRIDGKRLGHSGERRSGIMKRILSVTVPVSVSSFLRSGLVAAEHILIPKGLVKSGAKYADAMAAYGVLGGMAMPIIMFPASFLYSFTGLLIPEFAEANGTGDMNTVRDTAEKTVKTVLYFSVGAAAVILGFSYDLGMAVYGSTYAGRCIRVLAPLIPVMYLDTAVDSALKGIGEQVYTMKVNIADAFISVIAVWLLVPLLGLDGYIAVIFISEIFNFALSIRRLSSVTGMRVGLIRTALFPLISSALSVGVSVFAVRRLLFIPAGTALSAVVGITLSAGLYGGMYFALKRINCLQPRSANAGFHRVR</sequence>
<feature type="transmembrane region" description="Helical" evidence="6">
    <location>
        <begin position="123"/>
        <end position="144"/>
    </location>
</feature>
<evidence type="ECO:0000256" key="5">
    <source>
        <dbReference type="ARBA" id="ARBA00023136"/>
    </source>
</evidence>
<evidence type="ECO:0000256" key="6">
    <source>
        <dbReference type="SAM" id="Phobius"/>
    </source>
</evidence>
<gene>
    <name evidence="7" type="ORF">MR241_01495</name>
</gene>
<feature type="transmembrane region" description="Helical" evidence="6">
    <location>
        <begin position="439"/>
        <end position="461"/>
    </location>
</feature>
<name>A0AAE3JZK0_9BACT</name>
<feature type="transmembrane region" description="Helical" evidence="6">
    <location>
        <begin position="323"/>
        <end position="345"/>
    </location>
</feature>
<comment type="caution">
    <text evidence="7">The sequence shown here is derived from an EMBL/GenBank/DDBJ whole genome shotgun (WGS) entry which is preliminary data.</text>
</comment>
<feature type="transmembrane region" description="Helical" evidence="6">
    <location>
        <begin position="50"/>
        <end position="71"/>
    </location>
</feature>
<evidence type="ECO:0000313" key="8">
    <source>
        <dbReference type="Proteomes" id="UP001139365"/>
    </source>
</evidence>
<feature type="transmembrane region" description="Helical" evidence="6">
    <location>
        <begin position="473"/>
        <end position="494"/>
    </location>
</feature>
<evidence type="ECO:0000256" key="1">
    <source>
        <dbReference type="ARBA" id="ARBA00004651"/>
    </source>
</evidence>
<keyword evidence="5 6" id="KW-0472">Membrane</keyword>
<feature type="transmembrane region" description="Helical" evidence="6">
    <location>
        <begin position="185"/>
        <end position="207"/>
    </location>
</feature>
<feature type="transmembrane region" description="Helical" evidence="6">
    <location>
        <begin position="268"/>
        <end position="290"/>
    </location>
</feature>
<dbReference type="EMBL" id="JALEMU010000026">
    <property type="protein sequence ID" value="MCI5754950.1"/>
    <property type="molecule type" value="Genomic_DNA"/>
</dbReference>
<comment type="subcellular location">
    <subcellularLocation>
        <location evidence="1">Cell membrane</location>
        <topology evidence="1">Multi-pass membrane protein</topology>
    </subcellularLocation>
</comment>
<dbReference type="InterPro" id="IPR002797">
    <property type="entry name" value="Polysacc_synth"/>
</dbReference>
<keyword evidence="2" id="KW-1003">Cell membrane</keyword>
<dbReference type="Pfam" id="PF01943">
    <property type="entry name" value="Polysacc_synt"/>
    <property type="match status" value="1"/>
</dbReference>